<dbReference type="AlphaFoldDB" id="A0AAP0DST8"/>
<evidence type="ECO:0000256" key="1">
    <source>
        <dbReference type="ARBA" id="ARBA00004604"/>
    </source>
</evidence>
<dbReference type="EMBL" id="JBCNJP010000006">
    <property type="protein sequence ID" value="KAK9078367.1"/>
    <property type="molecule type" value="Genomic_DNA"/>
</dbReference>
<comment type="similarity">
    <text evidence="2">Belongs to the eukaryotic RPA49/POLR1E RNA polymerase subunit family.</text>
</comment>
<keyword evidence="8" id="KW-1185">Reference proteome</keyword>
<dbReference type="PANTHER" id="PTHR14440">
    <property type="entry name" value="DNA-DIRECTED RNA POLYMERASE I SUBUNIT RPA49"/>
    <property type="match status" value="1"/>
</dbReference>
<reference evidence="7 8" key="1">
    <citation type="submission" date="2024-04" db="EMBL/GenBank/DDBJ databases">
        <title>The reference genome of an endangered Asteraceae, Deinandra increscens subsp. villosa, native to the Central Coast of California.</title>
        <authorList>
            <person name="Guilliams M."/>
            <person name="Hasenstab-Lehman K."/>
            <person name="Meyer R."/>
            <person name="Mcevoy S."/>
        </authorList>
    </citation>
    <scope>NUCLEOTIDE SEQUENCE [LARGE SCALE GENOMIC DNA]</scope>
    <source>
        <tissue evidence="7">Leaf</tissue>
    </source>
</reference>
<feature type="compositionally biased region" description="Basic residues" evidence="6">
    <location>
        <begin position="38"/>
        <end position="47"/>
    </location>
</feature>
<evidence type="ECO:0000256" key="2">
    <source>
        <dbReference type="ARBA" id="ARBA00009430"/>
    </source>
</evidence>
<gene>
    <name evidence="7" type="ORF">SSX86_002424</name>
</gene>
<dbReference type="Proteomes" id="UP001408789">
    <property type="component" value="Unassembled WGS sequence"/>
</dbReference>
<name>A0AAP0DST8_9ASTR</name>
<feature type="region of interest" description="Disordered" evidence="6">
    <location>
        <begin position="1"/>
        <end position="60"/>
    </location>
</feature>
<feature type="compositionally biased region" description="Basic and acidic residues" evidence="6">
    <location>
        <begin position="48"/>
        <end position="57"/>
    </location>
</feature>
<evidence type="ECO:0000313" key="7">
    <source>
        <dbReference type="EMBL" id="KAK9078367.1"/>
    </source>
</evidence>
<sequence length="446" mass="51084">MGKKHKKNTVDTETSVPMEEDDGVPPHPAASPEQEHSTKKHKNKKIRKREERIDVKIETVSGRSDKSLPLVGYFPSGYDPEKRQRAEQPTVRVLKHVKRSARLQLVVSPSQSSPVSFVGTNYSGEAATPQMCSYSLGVFDKQSQTLKIVQIESNKIFRLEPRFGDDNDNAADGALIKVENEATVEDSKTKFNFSTKKSERTARKERALRAYRDPEAQEDLNTKMADAVVNQEAITDGAETTSSARNIPPHNMLATTPYEAYLLEKIILKGEWSYLSDIIELMQEGRDIRPEAYPLFVCNRIEKFKDVKEEETRVSLACIFSYINHLIKFKDMYTREAKDGGSSAKYHKLPNILTQKFNDMFAITETKRLVNEKRDLLISYVLVLTLFVDNFKTEFSDIAKDLRMNPIELRPHFEYLGCKLVKENNKMLATLSAPLKFPEIRIRRRR</sequence>
<evidence type="ECO:0000256" key="5">
    <source>
        <dbReference type="ARBA" id="ARBA00023242"/>
    </source>
</evidence>
<evidence type="ECO:0000256" key="6">
    <source>
        <dbReference type="SAM" id="MobiDB-lite"/>
    </source>
</evidence>
<evidence type="ECO:0000313" key="8">
    <source>
        <dbReference type="Proteomes" id="UP001408789"/>
    </source>
</evidence>
<protein>
    <recommendedName>
        <fullName evidence="9">DNA-directed RNA polymerase I subunit rpa49</fullName>
    </recommendedName>
</protein>
<dbReference type="GO" id="GO:0006351">
    <property type="term" value="P:DNA-templated transcription"/>
    <property type="evidence" value="ECO:0007669"/>
    <property type="project" value="InterPro"/>
</dbReference>
<proteinExistence type="inferred from homology"/>
<comment type="caution">
    <text evidence="7">The sequence shown here is derived from an EMBL/GenBank/DDBJ whole genome shotgun (WGS) entry which is preliminary data.</text>
</comment>
<keyword evidence="5" id="KW-0539">Nucleus</keyword>
<accession>A0AAP0DST8</accession>
<dbReference type="Pfam" id="PF06870">
    <property type="entry name" value="RNA_pol_I_A49"/>
    <property type="match status" value="1"/>
</dbReference>
<evidence type="ECO:0000256" key="3">
    <source>
        <dbReference type="ARBA" id="ARBA00022478"/>
    </source>
</evidence>
<comment type="subcellular location">
    <subcellularLocation>
        <location evidence="1">Nucleus</location>
        <location evidence="1">Nucleolus</location>
    </subcellularLocation>
</comment>
<dbReference type="GO" id="GO:0005730">
    <property type="term" value="C:nucleolus"/>
    <property type="evidence" value="ECO:0007669"/>
    <property type="project" value="UniProtKB-SubCell"/>
</dbReference>
<dbReference type="GO" id="GO:0000428">
    <property type="term" value="C:DNA-directed RNA polymerase complex"/>
    <property type="evidence" value="ECO:0007669"/>
    <property type="project" value="UniProtKB-KW"/>
</dbReference>
<keyword evidence="3" id="KW-0240">DNA-directed RNA polymerase</keyword>
<dbReference type="GO" id="GO:0003677">
    <property type="term" value="F:DNA binding"/>
    <property type="evidence" value="ECO:0007669"/>
    <property type="project" value="InterPro"/>
</dbReference>
<dbReference type="InterPro" id="IPR009668">
    <property type="entry name" value="RNA_pol-assoc_fac_A49-like"/>
</dbReference>
<organism evidence="7 8">
    <name type="scientific">Deinandra increscens subsp. villosa</name>
    <dbReference type="NCBI Taxonomy" id="3103831"/>
    <lineage>
        <taxon>Eukaryota</taxon>
        <taxon>Viridiplantae</taxon>
        <taxon>Streptophyta</taxon>
        <taxon>Embryophyta</taxon>
        <taxon>Tracheophyta</taxon>
        <taxon>Spermatophyta</taxon>
        <taxon>Magnoliopsida</taxon>
        <taxon>eudicotyledons</taxon>
        <taxon>Gunneridae</taxon>
        <taxon>Pentapetalae</taxon>
        <taxon>asterids</taxon>
        <taxon>campanulids</taxon>
        <taxon>Asterales</taxon>
        <taxon>Asteraceae</taxon>
        <taxon>Asteroideae</taxon>
        <taxon>Heliantheae alliance</taxon>
        <taxon>Madieae</taxon>
        <taxon>Madiinae</taxon>
        <taxon>Deinandra</taxon>
    </lineage>
</organism>
<evidence type="ECO:0000256" key="4">
    <source>
        <dbReference type="ARBA" id="ARBA00023163"/>
    </source>
</evidence>
<keyword evidence="4" id="KW-0804">Transcription</keyword>
<evidence type="ECO:0008006" key="9">
    <source>
        <dbReference type="Google" id="ProtNLM"/>
    </source>
</evidence>